<dbReference type="AlphaFoldDB" id="A0A9N9DU97"/>
<name>A0A9N9DU97_9GLOM</name>
<proteinExistence type="predicted"/>
<gene>
    <name evidence="1" type="ORF">CPELLU_LOCUS9416</name>
</gene>
<dbReference type="OrthoDB" id="2410582at2759"/>
<reference evidence="1" key="1">
    <citation type="submission" date="2021-06" db="EMBL/GenBank/DDBJ databases">
        <authorList>
            <person name="Kallberg Y."/>
            <person name="Tangrot J."/>
            <person name="Rosling A."/>
        </authorList>
    </citation>
    <scope>NUCLEOTIDE SEQUENCE</scope>
    <source>
        <strain evidence="1">FL966</strain>
    </source>
</reference>
<dbReference type="EMBL" id="CAJVQA010007163">
    <property type="protein sequence ID" value="CAG8652678.1"/>
    <property type="molecule type" value="Genomic_DNA"/>
</dbReference>
<organism evidence="1 2">
    <name type="scientific">Cetraspora pellucida</name>
    <dbReference type="NCBI Taxonomy" id="1433469"/>
    <lineage>
        <taxon>Eukaryota</taxon>
        <taxon>Fungi</taxon>
        <taxon>Fungi incertae sedis</taxon>
        <taxon>Mucoromycota</taxon>
        <taxon>Glomeromycotina</taxon>
        <taxon>Glomeromycetes</taxon>
        <taxon>Diversisporales</taxon>
        <taxon>Gigasporaceae</taxon>
        <taxon>Cetraspora</taxon>
    </lineage>
</organism>
<protein>
    <submittedName>
        <fullName evidence="1">3753_t:CDS:1</fullName>
    </submittedName>
</protein>
<evidence type="ECO:0000313" key="2">
    <source>
        <dbReference type="Proteomes" id="UP000789759"/>
    </source>
</evidence>
<comment type="caution">
    <text evidence="1">The sequence shown here is derived from an EMBL/GenBank/DDBJ whole genome shotgun (WGS) entry which is preliminary data.</text>
</comment>
<dbReference type="Proteomes" id="UP000789759">
    <property type="component" value="Unassembled WGS sequence"/>
</dbReference>
<evidence type="ECO:0000313" key="1">
    <source>
        <dbReference type="EMBL" id="CAG8652678.1"/>
    </source>
</evidence>
<sequence>MSSNIDDEEPTSTEKSADLKNKEDIIKYVENQELSLKKQEQLENSMCLVFVCASVLFNIAGNEIFHAWLQNLRPGFNIPSSRTLAERIFNKQIIKLTLEDVLTIADKAEKLNDNNSDKGSIKNDKIEFELLDELLKLEETFDLNYEIFTEKGQSNSIESNSKNVVEEQPNYDYNVDNLVDKMFAK</sequence>
<accession>A0A9N9DU97</accession>
<keyword evidence="2" id="KW-1185">Reference proteome</keyword>